<keyword evidence="3 5" id="KW-0238">DNA-binding</keyword>
<dbReference type="SUPFAM" id="SSF48498">
    <property type="entry name" value="Tetracyclin repressor-like, C-terminal domain"/>
    <property type="match status" value="1"/>
</dbReference>
<proteinExistence type="predicted"/>
<feature type="DNA-binding region" description="H-T-H motif" evidence="5">
    <location>
        <begin position="57"/>
        <end position="76"/>
    </location>
</feature>
<protein>
    <submittedName>
        <fullName evidence="7">TetR/AcrR family transcriptional regulator</fullName>
    </submittedName>
</protein>
<evidence type="ECO:0000313" key="8">
    <source>
        <dbReference type="Proteomes" id="UP000321638"/>
    </source>
</evidence>
<keyword evidence="1" id="KW-0678">Repressor</keyword>
<dbReference type="OrthoDB" id="9779746at2"/>
<dbReference type="InterPro" id="IPR023772">
    <property type="entry name" value="DNA-bd_HTH_TetR-type_CS"/>
</dbReference>
<evidence type="ECO:0000313" key="7">
    <source>
        <dbReference type="EMBL" id="TXL72658.1"/>
    </source>
</evidence>
<evidence type="ECO:0000259" key="6">
    <source>
        <dbReference type="PROSITE" id="PS50977"/>
    </source>
</evidence>
<evidence type="ECO:0000256" key="1">
    <source>
        <dbReference type="ARBA" id="ARBA00022491"/>
    </source>
</evidence>
<comment type="caution">
    <text evidence="7">The sequence shown here is derived from an EMBL/GenBank/DDBJ whole genome shotgun (WGS) entry which is preliminary data.</text>
</comment>
<dbReference type="InterPro" id="IPR036271">
    <property type="entry name" value="Tet_transcr_reg_TetR-rel_C_sf"/>
</dbReference>
<dbReference type="InterPro" id="IPR001647">
    <property type="entry name" value="HTH_TetR"/>
</dbReference>
<dbReference type="PROSITE" id="PS50977">
    <property type="entry name" value="HTH_TETR_2"/>
    <property type="match status" value="1"/>
</dbReference>
<evidence type="ECO:0000256" key="4">
    <source>
        <dbReference type="ARBA" id="ARBA00023163"/>
    </source>
</evidence>
<dbReference type="Pfam" id="PF00440">
    <property type="entry name" value="TetR_N"/>
    <property type="match status" value="1"/>
</dbReference>
<dbReference type="PROSITE" id="PS01081">
    <property type="entry name" value="HTH_TETR_1"/>
    <property type="match status" value="1"/>
</dbReference>
<keyword evidence="4" id="KW-0804">Transcription</keyword>
<dbReference type="PANTHER" id="PTHR30055:SF175">
    <property type="entry name" value="HTH-TYPE TRANSCRIPTIONAL REPRESSOR KSTR2"/>
    <property type="match status" value="1"/>
</dbReference>
<evidence type="ECO:0000256" key="3">
    <source>
        <dbReference type="ARBA" id="ARBA00023125"/>
    </source>
</evidence>
<accession>A0A5C8PFV2</accession>
<evidence type="ECO:0000256" key="2">
    <source>
        <dbReference type="ARBA" id="ARBA00023015"/>
    </source>
</evidence>
<name>A0A5C8PFV2_9HYPH</name>
<dbReference type="InterPro" id="IPR041490">
    <property type="entry name" value="KstR2_TetR_C"/>
</dbReference>
<dbReference type="PRINTS" id="PR00455">
    <property type="entry name" value="HTHTETR"/>
</dbReference>
<keyword evidence="8" id="KW-1185">Reference proteome</keyword>
<dbReference type="GO" id="GO:0000976">
    <property type="term" value="F:transcription cis-regulatory region binding"/>
    <property type="evidence" value="ECO:0007669"/>
    <property type="project" value="TreeGrafter"/>
</dbReference>
<organism evidence="7 8">
    <name type="scientific">Vineibacter terrae</name>
    <dbReference type="NCBI Taxonomy" id="2586908"/>
    <lineage>
        <taxon>Bacteria</taxon>
        <taxon>Pseudomonadati</taxon>
        <taxon>Pseudomonadota</taxon>
        <taxon>Alphaproteobacteria</taxon>
        <taxon>Hyphomicrobiales</taxon>
        <taxon>Vineibacter</taxon>
    </lineage>
</organism>
<dbReference type="EMBL" id="VDUZ01000031">
    <property type="protein sequence ID" value="TXL72658.1"/>
    <property type="molecule type" value="Genomic_DNA"/>
</dbReference>
<reference evidence="7 8" key="1">
    <citation type="submission" date="2019-06" db="EMBL/GenBank/DDBJ databases">
        <title>New taxonomy in bacterial strain CC-CFT640, isolated from vineyard.</title>
        <authorList>
            <person name="Lin S.-Y."/>
            <person name="Tsai C.-F."/>
            <person name="Young C.-C."/>
        </authorList>
    </citation>
    <scope>NUCLEOTIDE SEQUENCE [LARGE SCALE GENOMIC DNA]</scope>
    <source>
        <strain evidence="7 8">CC-CFT640</strain>
    </source>
</reference>
<dbReference type="PANTHER" id="PTHR30055">
    <property type="entry name" value="HTH-TYPE TRANSCRIPTIONAL REGULATOR RUTR"/>
    <property type="match status" value="1"/>
</dbReference>
<dbReference type="Gene3D" id="1.10.357.10">
    <property type="entry name" value="Tetracycline Repressor, domain 2"/>
    <property type="match status" value="1"/>
</dbReference>
<dbReference type="Gene3D" id="1.10.10.60">
    <property type="entry name" value="Homeodomain-like"/>
    <property type="match status" value="1"/>
</dbReference>
<gene>
    <name evidence="7" type="ORF">FHP25_24190</name>
</gene>
<evidence type="ECO:0000256" key="5">
    <source>
        <dbReference type="PROSITE-ProRule" id="PRU00335"/>
    </source>
</evidence>
<feature type="domain" description="HTH tetR-type" evidence="6">
    <location>
        <begin position="34"/>
        <end position="94"/>
    </location>
</feature>
<keyword evidence="2" id="KW-0805">Transcription regulation</keyword>
<dbReference type="AlphaFoldDB" id="A0A5C8PFV2"/>
<sequence>MPLAFGTSQGPYVRRGRHSSAWKNVVLSRDQQFALKRAALLRQAARAFSAHGYHDTSLDDVAKTLGVTKAALYYYVKNKQEILFECHMQAQDLGETALQHSEQNGRSGRDKILLLATKYIELITSEMGSFAVLGEFDALDAENRTIIARRRDKFDRHFRKLVSDGIADGSIRAVDPKLTVFFFMGAINWMTRWFRPDGPLPGTDIARHFADLLDKAISASPAEPAAKAARSRASARA</sequence>
<dbReference type="Pfam" id="PF17932">
    <property type="entry name" value="TetR_C_24"/>
    <property type="match status" value="1"/>
</dbReference>
<dbReference type="InterPro" id="IPR009057">
    <property type="entry name" value="Homeodomain-like_sf"/>
</dbReference>
<dbReference type="GO" id="GO:0003700">
    <property type="term" value="F:DNA-binding transcription factor activity"/>
    <property type="evidence" value="ECO:0007669"/>
    <property type="project" value="TreeGrafter"/>
</dbReference>
<dbReference type="SUPFAM" id="SSF46689">
    <property type="entry name" value="Homeodomain-like"/>
    <property type="match status" value="1"/>
</dbReference>
<dbReference type="Proteomes" id="UP000321638">
    <property type="component" value="Unassembled WGS sequence"/>
</dbReference>
<dbReference type="InterPro" id="IPR050109">
    <property type="entry name" value="HTH-type_TetR-like_transc_reg"/>
</dbReference>